<evidence type="ECO:0000313" key="8">
    <source>
        <dbReference type="Proteomes" id="UP000199138"/>
    </source>
</evidence>
<dbReference type="Proteomes" id="UP000199138">
    <property type="component" value="Unassembled WGS sequence"/>
</dbReference>
<gene>
    <name evidence="7" type="ORF">SAMN05216480_10623</name>
</gene>
<feature type="transmembrane region" description="Helical" evidence="6">
    <location>
        <begin position="60"/>
        <end position="76"/>
    </location>
</feature>
<comment type="subcellular location">
    <subcellularLocation>
        <location evidence="1">Cell membrane</location>
        <topology evidence="1">Multi-pass membrane protein</topology>
    </subcellularLocation>
</comment>
<keyword evidence="4 6" id="KW-1133">Transmembrane helix</keyword>
<dbReference type="PANTHER" id="PTHR33931">
    <property type="entry name" value="HOLIN-LIKE PROTEIN CIDA-RELATED"/>
    <property type="match status" value="1"/>
</dbReference>
<feature type="transmembrane region" description="Helical" evidence="6">
    <location>
        <begin position="82"/>
        <end position="103"/>
    </location>
</feature>
<dbReference type="OrthoDB" id="3176438at2"/>
<keyword evidence="5 6" id="KW-0472">Membrane</keyword>
<evidence type="ECO:0000313" key="7">
    <source>
        <dbReference type="EMBL" id="SFU52511.1"/>
    </source>
</evidence>
<keyword evidence="2" id="KW-1003">Cell membrane</keyword>
<reference evidence="8" key="1">
    <citation type="submission" date="2016-10" db="EMBL/GenBank/DDBJ databases">
        <authorList>
            <person name="Varghese N."/>
            <person name="Submissions S."/>
        </authorList>
    </citation>
    <scope>NUCLEOTIDE SEQUENCE [LARGE SCALE GENOMIC DNA]</scope>
    <source>
        <strain evidence="8">CGMCC 1.12333</strain>
    </source>
</reference>
<evidence type="ECO:0000256" key="6">
    <source>
        <dbReference type="SAM" id="Phobius"/>
    </source>
</evidence>
<dbReference type="PANTHER" id="PTHR33931:SF5">
    <property type="entry name" value="UPF0299 MEMBRANE PROTEIN YOHJ"/>
    <property type="match status" value="1"/>
</dbReference>
<dbReference type="RefSeq" id="WP_093024920.1">
    <property type="nucleotide sequence ID" value="NZ_FPBK01000006.1"/>
</dbReference>
<name>A0A1I7GVR4_9FLAO</name>
<dbReference type="AlphaFoldDB" id="A0A1I7GVR4"/>
<evidence type="ECO:0000256" key="4">
    <source>
        <dbReference type="ARBA" id="ARBA00022989"/>
    </source>
</evidence>
<keyword evidence="8" id="KW-1185">Reference proteome</keyword>
<dbReference type="InterPro" id="IPR005538">
    <property type="entry name" value="LrgA/CidA"/>
</dbReference>
<evidence type="ECO:0000256" key="1">
    <source>
        <dbReference type="ARBA" id="ARBA00004651"/>
    </source>
</evidence>
<evidence type="ECO:0000256" key="3">
    <source>
        <dbReference type="ARBA" id="ARBA00022692"/>
    </source>
</evidence>
<organism evidence="7 8">
    <name type="scientific">Pustulibacterium marinum</name>
    <dbReference type="NCBI Taxonomy" id="1224947"/>
    <lineage>
        <taxon>Bacteria</taxon>
        <taxon>Pseudomonadati</taxon>
        <taxon>Bacteroidota</taxon>
        <taxon>Flavobacteriia</taxon>
        <taxon>Flavobacteriales</taxon>
        <taxon>Flavobacteriaceae</taxon>
        <taxon>Pustulibacterium</taxon>
    </lineage>
</organism>
<evidence type="ECO:0000256" key="5">
    <source>
        <dbReference type="ARBA" id="ARBA00023136"/>
    </source>
</evidence>
<dbReference type="STRING" id="1224947.SAMN05216480_10623"/>
<protein>
    <submittedName>
        <fullName evidence="7">Holin-like protein</fullName>
    </submittedName>
</protein>
<dbReference type="GO" id="GO:0005886">
    <property type="term" value="C:plasma membrane"/>
    <property type="evidence" value="ECO:0007669"/>
    <property type="project" value="UniProtKB-SubCell"/>
</dbReference>
<accession>A0A1I7GVR4</accession>
<dbReference type="EMBL" id="FPBK01000006">
    <property type="protein sequence ID" value="SFU52511.1"/>
    <property type="molecule type" value="Genomic_DNA"/>
</dbReference>
<keyword evidence="3 6" id="KW-0812">Transmembrane</keyword>
<feature type="transmembrane region" description="Helical" evidence="6">
    <location>
        <begin position="6"/>
        <end position="39"/>
    </location>
</feature>
<sequence>MIKQVFIIFGCLSLGKIFVAVTGLPLPASIVGMLILTALLMSGKVKITDVKDVSDFFNKNMAFFFVPAGVAIMLYLDVISASFWPILVAAFVSTTLVLLVTGWTHQRLRKRKK</sequence>
<dbReference type="Pfam" id="PF03788">
    <property type="entry name" value="LrgA"/>
    <property type="match status" value="1"/>
</dbReference>
<proteinExistence type="predicted"/>
<evidence type="ECO:0000256" key="2">
    <source>
        <dbReference type="ARBA" id="ARBA00022475"/>
    </source>
</evidence>